<dbReference type="VEuPathDB" id="FungiDB:I7I50_01024"/>
<dbReference type="STRING" id="447093.C0NFF7"/>
<dbReference type="GeneID" id="69034639"/>
<feature type="region of interest" description="Disordered" evidence="1">
    <location>
        <begin position="103"/>
        <end position="135"/>
    </location>
</feature>
<organism evidence="3 4">
    <name type="scientific">Ajellomyces capsulatus (strain G186AR / H82 / ATCC MYA-2454 / RMSCC 2432)</name>
    <name type="common">Darling's disease fungus</name>
    <name type="synonym">Histoplasma capsulatum</name>
    <dbReference type="NCBI Taxonomy" id="447093"/>
    <lineage>
        <taxon>Eukaryota</taxon>
        <taxon>Fungi</taxon>
        <taxon>Dikarya</taxon>
        <taxon>Ascomycota</taxon>
        <taxon>Pezizomycotina</taxon>
        <taxon>Eurotiomycetes</taxon>
        <taxon>Eurotiomycetidae</taxon>
        <taxon>Onygenales</taxon>
        <taxon>Ajellomycetaceae</taxon>
        <taxon>Histoplasma</taxon>
    </lineage>
</organism>
<dbReference type="EMBL" id="GG663364">
    <property type="protein sequence ID" value="EEH09978.1"/>
    <property type="molecule type" value="Genomic_DNA"/>
</dbReference>
<reference evidence="3" key="1">
    <citation type="submission" date="2009-02" db="EMBL/GenBank/DDBJ databases">
        <title>The Genome Sequence of Ajellomyces capsulatus strain G186AR.</title>
        <authorList>
            <consortium name="The Broad Institute Genome Sequencing Platform"/>
            <person name="Champion M."/>
            <person name="Cuomo C."/>
            <person name="Ma L.-J."/>
            <person name="Henn M.R."/>
            <person name="Sil A."/>
            <person name="Goldman B."/>
            <person name="Young S.K."/>
            <person name="Kodira C.D."/>
            <person name="Zeng Q."/>
            <person name="Koehrsen M."/>
            <person name="Alvarado L."/>
            <person name="Berlin A."/>
            <person name="Borenstein D."/>
            <person name="Chen Z."/>
            <person name="Engels R."/>
            <person name="Freedman E."/>
            <person name="Gellesch M."/>
            <person name="Goldberg J."/>
            <person name="Griggs A."/>
            <person name="Gujja S."/>
            <person name="Heiman D."/>
            <person name="Hepburn T."/>
            <person name="Howarth C."/>
            <person name="Jen D."/>
            <person name="Larson L."/>
            <person name="Lewis B."/>
            <person name="Mehta T."/>
            <person name="Park D."/>
            <person name="Pearson M."/>
            <person name="Roberts A."/>
            <person name="Saif S."/>
            <person name="Shea T."/>
            <person name="Shenoy N."/>
            <person name="Sisk P."/>
            <person name="Stolte C."/>
            <person name="Sykes S."/>
            <person name="Walk T."/>
            <person name="White J."/>
            <person name="Yandava C."/>
            <person name="Klein B."/>
            <person name="McEwen J.G."/>
            <person name="Puccia R."/>
            <person name="Goldman G.H."/>
            <person name="Felipe M.S."/>
            <person name="Nino-Vega G."/>
            <person name="San-Blas G."/>
            <person name="Taylor J."/>
            <person name="Mendoza L."/>
            <person name="Galagan J."/>
            <person name="Nusbaum C."/>
            <person name="Birren B."/>
        </authorList>
    </citation>
    <scope>NUCLEOTIDE SEQUENCE</scope>
    <source>
        <strain evidence="3">G186AR</strain>
    </source>
</reference>
<keyword evidence="4" id="KW-1185">Reference proteome</keyword>
<dbReference type="AlphaFoldDB" id="C0NFF7"/>
<dbReference type="Proteomes" id="UP000001631">
    <property type="component" value="Unassembled WGS sequence"/>
</dbReference>
<gene>
    <name evidence="3" type="ORF">HCBG_01623</name>
</gene>
<evidence type="ECO:0000313" key="4">
    <source>
        <dbReference type="Proteomes" id="UP000001631"/>
    </source>
</evidence>
<dbReference type="Pfam" id="PF25545">
    <property type="entry name" value="DUF7924"/>
    <property type="match status" value="1"/>
</dbReference>
<accession>C0NFF7</accession>
<dbReference type="RefSeq" id="XP_045290458.1">
    <property type="nucleotide sequence ID" value="XM_045428672.1"/>
</dbReference>
<dbReference type="HOGENOM" id="CLU_962991_0_0_1"/>
<evidence type="ECO:0000313" key="3">
    <source>
        <dbReference type="EMBL" id="EEH09978.1"/>
    </source>
</evidence>
<dbReference type="PANTHER" id="PTHR42470:SF2">
    <property type="match status" value="1"/>
</dbReference>
<dbReference type="InParanoid" id="C0NFF7"/>
<dbReference type="PANTHER" id="PTHR42470">
    <property type="entry name" value="VAST DOMAIN-CONTAINING PROTEIN"/>
    <property type="match status" value="1"/>
</dbReference>
<dbReference type="InterPro" id="IPR057684">
    <property type="entry name" value="DUF7924"/>
</dbReference>
<evidence type="ECO:0000259" key="2">
    <source>
        <dbReference type="Pfam" id="PF25545"/>
    </source>
</evidence>
<name>C0NFF7_AJECG</name>
<sequence length="289" mass="33477">MLRGSPQSGRNYCLLIQDEVREVLIRCSELLHWDPLHLPNKRPRTTLATAAVESSAVEVTPDQELLNRVYENNINPIDCWIQQGHWPKKYFRQGNMDPLLARKKSSSFRRKQSESGSVSIPSDQKLRDEKRAPYRSPRYRTLLESKGSFMKTARVGITDGSSTLIKSCLTQSQLSLRIHYFEMNYSTRPVRRFNTRTNSDIPFCRPCPQLDIADGQNAHSMTLAVRGVVELFKLVKREKEVDREILLTWPLSSEDLQLLCSSLWFPHYAATVAVYRWWVGWPRPRAQTI</sequence>
<protein>
    <recommendedName>
        <fullName evidence="2">DUF7924 domain-containing protein</fullName>
    </recommendedName>
</protein>
<proteinExistence type="predicted"/>
<feature type="domain" description="DUF7924" evidence="2">
    <location>
        <begin position="209"/>
        <end position="246"/>
    </location>
</feature>
<evidence type="ECO:0000256" key="1">
    <source>
        <dbReference type="SAM" id="MobiDB-lite"/>
    </source>
</evidence>
<dbReference type="VEuPathDB" id="FungiDB:I7I50_01241"/>